<comment type="subcellular location">
    <subcellularLocation>
        <location evidence="1">Cell membrane</location>
        <topology evidence="1">Multi-pass membrane protein</topology>
    </subcellularLocation>
</comment>
<feature type="transmembrane region" description="Helical" evidence="7">
    <location>
        <begin position="136"/>
        <end position="153"/>
    </location>
</feature>
<dbReference type="PANTHER" id="PTHR30509">
    <property type="entry name" value="P-HYDROXYBENZOIC ACID EFFLUX PUMP SUBUNIT-RELATED"/>
    <property type="match status" value="1"/>
</dbReference>
<feature type="transmembrane region" description="Helical" evidence="7">
    <location>
        <begin position="159"/>
        <end position="185"/>
    </location>
</feature>
<evidence type="ECO:0000256" key="6">
    <source>
        <dbReference type="ARBA" id="ARBA00023136"/>
    </source>
</evidence>
<keyword evidence="4 7" id="KW-0812">Transmembrane</keyword>
<sequence>MVSFSFPLQWYRGLHAKIHSGSSFPLAWLIAPAPADLGFALRTTVAAFIALSLALWMEMDSPQWAAMTTWIVAQNSRGQSLSKAKWRLIGTCIGAVAGVAFLAAFPQEPGLVFPFLAIWAGGCCAIATFLRNFRSYALVLVSFTTTIIVLSAANQPDNVFMIALSRTTYITLGIVCESLLAALFAPRLEHVAQQEMRERLLGALQGACAGVQGLLRNQPDGLLRSRALLGSIPSLADQTEFSEIEMGPHNHAGDHARASLNAVSAFLARGITLNIHMQAAAPVPADFQQAIDDICALLTSLPTELEQDATLIAAARARAQIRLYRTRSQQRGIERLVRFQILQQQDLPSTQQQRRDLLEGRILESALAKLLMELDLVLEHFIATQMPKRTDHFRFDRSPEKDVLLATNNGIRSAAAICAGGLLWEVTAWPDGSTLAMFVAVTTTRFSSFEDPVHAASGFFRGAVWAAVISFILSFVVLPQQSGVETLLASLFFPMLVGGLALRAPGSIAGTAAAYNNFLPFMVGPANHTRMDEITWFNTTPAVVLGIGLGIWAFRLVLPFDPAGERWRLRRRMVHDLRLMAKGRLTFTSAQWIARSGDRLAQIIRHAGTHPNALVEAYLTGAMSAMTTGLLILRLHNVLSHKLLSANQHQQITHVLETISHIKGYTQAPALASAQAMQALLPAAMAERNLSRQIDLVRAIGALEVLRHEFTAHATFMDVTRRFHLTNAPDQLAA</sequence>
<dbReference type="Proteomes" id="UP000093796">
    <property type="component" value="Unassembled WGS sequence"/>
</dbReference>
<keyword evidence="2" id="KW-0813">Transport</keyword>
<dbReference type="EMBL" id="LYUD01000099">
    <property type="protein sequence ID" value="OAZ72758.1"/>
    <property type="molecule type" value="Genomic_DNA"/>
</dbReference>
<keyword evidence="6 7" id="KW-0472">Membrane</keyword>
<comment type="caution">
    <text evidence="8">The sequence shown here is derived from an EMBL/GenBank/DDBJ whole genome shotgun (WGS) entry which is preliminary data.</text>
</comment>
<dbReference type="GO" id="GO:0005886">
    <property type="term" value="C:plasma membrane"/>
    <property type="evidence" value="ECO:0007669"/>
    <property type="project" value="UniProtKB-SubCell"/>
</dbReference>
<dbReference type="PANTHER" id="PTHR30509:SF9">
    <property type="entry name" value="MULTIDRUG RESISTANCE PROTEIN MDTO"/>
    <property type="match status" value="1"/>
</dbReference>
<dbReference type="AlphaFoldDB" id="A0A1A0DBW8"/>
<keyword evidence="3" id="KW-1003">Cell membrane</keyword>
<evidence type="ECO:0000256" key="3">
    <source>
        <dbReference type="ARBA" id="ARBA00022475"/>
    </source>
</evidence>
<feature type="transmembrane region" description="Helical" evidence="7">
    <location>
        <begin position="111"/>
        <end position="129"/>
    </location>
</feature>
<dbReference type="PATRIC" id="fig|438.15.peg.1478"/>
<dbReference type="OrthoDB" id="8005649at2"/>
<evidence type="ECO:0000256" key="2">
    <source>
        <dbReference type="ARBA" id="ARBA00022448"/>
    </source>
</evidence>
<feature type="transmembrane region" description="Helical" evidence="7">
    <location>
        <begin position="86"/>
        <end position="105"/>
    </location>
</feature>
<dbReference type="eggNOG" id="COG1289">
    <property type="taxonomic scope" value="Bacteria"/>
</dbReference>
<evidence type="ECO:0000313" key="8">
    <source>
        <dbReference type="EMBL" id="OAZ72758.1"/>
    </source>
</evidence>
<feature type="transmembrane region" description="Helical" evidence="7">
    <location>
        <begin position="39"/>
        <end position="57"/>
    </location>
</feature>
<dbReference type="RefSeq" id="WP_003628254.1">
    <property type="nucleotide sequence ID" value="NZ_LYUD01000099.1"/>
</dbReference>
<dbReference type="InterPro" id="IPR006726">
    <property type="entry name" value="PHBA_efflux_AaeB/fusaric-R"/>
</dbReference>
<evidence type="ECO:0000256" key="1">
    <source>
        <dbReference type="ARBA" id="ARBA00004651"/>
    </source>
</evidence>
<feature type="transmembrane region" description="Helical" evidence="7">
    <location>
        <begin position="535"/>
        <end position="558"/>
    </location>
</feature>
<proteinExistence type="predicted"/>
<evidence type="ECO:0000256" key="5">
    <source>
        <dbReference type="ARBA" id="ARBA00022989"/>
    </source>
</evidence>
<evidence type="ECO:0000256" key="4">
    <source>
        <dbReference type="ARBA" id="ARBA00022692"/>
    </source>
</evidence>
<dbReference type="Pfam" id="PF04632">
    <property type="entry name" value="FUSC"/>
    <property type="match status" value="1"/>
</dbReference>
<name>A0A1A0DBW8_ACEPA</name>
<evidence type="ECO:0000313" key="9">
    <source>
        <dbReference type="Proteomes" id="UP000093796"/>
    </source>
</evidence>
<organism evidence="8 9">
    <name type="scientific">Acetobacter pasteurianus</name>
    <name type="common">Acetobacter turbidans</name>
    <dbReference type="NCBI Taxonomy" id="438"/>
    <lineage>
        <taxon>Bacteria</taxon>
        <taxon>Pseudomonadati</taxon>
        <taxon>Pseudomonadota</taxon>
        <taxon>Alphaproteobacteria</taxon>
        <taxon>Acetobacterales</taxon>
        <taxon>Acetobacteraceae</taxon>
        <taxon>Acetobacter</taxon>
    </lineage>
</organism>
<feature type="transmembrane region" description="Helical" evidence="7">
    <location>
        <begin position="491"/>
        <end position="515"/>
    </location>
</feature>
<dbReference type="GO" id="GO:0022857">
    <property type="term" value="F:transmembrane transporter activity"/>
    <property type="evidence" value="ECO:0007669"/>
    <property type="project" value="InterPro"/>
</dbReference>
<reference evidence="8 9" key="1">
    <citation type="submission" date="2016-05" db="EMBL/GenBank/DDBJ databases">
        <title>Genome sequencing of Acetobacter pasteurianus strain SRCM100623.</title>
        <authorList>
            <person name="Song Y.R."/>
        </authorList>
    </citation>
    <scope>NUCLEOTIDE SEQUENCE [LARGE SCALE GENOMIC DNA]</scope>
    <source>
        <strain evidence="8 9">SRCM100623</strain>
    </source>
</reference>
<feature type="transmembrane region" description="Helical" evidence="7">
    <location>
        <begin position="459"/>
        <end position="479"/>
    </location>
</feature>
<accession>A0A1A0DBW8</accession>
<protein>
    <submittedName>
        <fullName evidence="8">Putative transporter YdhK</fullName>
    </submittedName>
</protein>
<gene>
    <name evidence="8" type="ORF">SRCM100623_01301</name>
</gene>
<evidence type="ECO:0000256" key="7">
    <source>
        <dbReference type="SAM" id="Phobius"/>
    </source>
</evidence>
<keyword evidence="5 7" id="KW-1133">Transmembrane helix</keyword>